<name>A0ABR9JRF3_9ACTN</name>
<proteinExistence type="inferred from homology"/>
<feature type="domain" description="Solute-binding protein family 3/N-terminal" evidence="5">
    <location>
        <begin position="46"/>
        <end position="271"/>
    </location>
</feature>
<dbReference type="InterPro" id="IPR051455">
    <property type="entry name" value="Bact_solute-bind_prot3"/>
</dbReference>
<dbReference type="SUPFAM" id="SSF53850">
    <property type="entry name" value="Periplasmic binding protein-like II"/>
    <property type="match status" value="1"/>
</dbReference>
<evidence type="ECO:0000256" key="3">
    <source>
        <dbReference type="ARBA" id="ARBA00022729"/>
    </source>
</evidence>
<dbReference type="InterPro" id="IPR001638">
    <property type="entry name" value="Solute-binding_3/MltF_N"/>
</dbReference>
<sequence>MISRTRDARTRTTRSLRAAVALCAVAALTAGCSEDAQAEPWPPGDWVQIGTKTDQPGTGFEREDYDDPVGFDVGVARMAAAAIGRNPHFGAVRSSERQTALGPDGGFHLIVATYSINQRRMDGLRGEPGVDFVGPYAVTHTAFLQRSDSPRLRSKSDLQGKKVCTWGGTTSESILEKAGVTVSTQDDAGECVKLVRDGDAYAAFSDELLLHGFAVEHPELLVVPAASTDLPDDVQYYGIAMPKGHRKECGQIKEALKKYVEGVGERKWRDDFAGSFGDVPAHPFKPDSGLIDAYSCRDRLSR</sequence>
<organism evidence="6 7">
    <name type="scientific">Actinomadura algeriensis</name>
    <dbReference type="NCBI Taxonomy" id="1679523"/>
    <lineage>
        <taxon>Bacteria</taxon>
        <taxon>Bacillati</taxon>
        <taxon>Actinomycetota</taxon>
        <taxon>Actinomycetes</taxon>
        <taxon>Streptosporangiales</taxon>
        <taxon>Thermomonosporaceae</taxon>
        <taxon>Actinomadura</taxon>
    </lineage>
</organism>
<dbReference type="Proteomes" id="UP000627838">
    <property type="component" value="Unassembled WGS sequence"/>
</dbReference>
<keyword evidence="7" id="KW-1185">Reference proteome</keyword>
<dbReference type="PANTHER" id="PTHR30085">
    <property type="entry name" value="AMINO ACID ABC TRANSPORTER PERMEASE"/>
    <property type="match status" value="1"/>
</dbReference>
<evidence type="ECO:0000256" key="4">
    <source>
        <dbReference type="SAM" id="SignalP"/>
    </source>
</evidence>
<evidence type="ECO:0000259" key="5">
    <source>
        <dbReference type="SMART" id="SM00062"/>
    </source>
</evidence>
<dbReference type="EMBL" id="JADBDZ010000001">
    <property type="protein sequence ID" value="MBE1533156.1"/>
    <property type="molecule type" value="Genomic_DNA"/>
</dbReference>
<keyword evidence="3 4" id="KW-0732">Signal</keyword>
<reference evidence="6 7" key="1">
    <citation type="submission" date="2020-10" db="EMBL/GenBank/DDBJ databases">
        <title>Sequencing the genomes of 1000 actinobacteria strains.</title>
        <authorList>
            <person name="Klenk H.-P."/>
        </authorList>
    </citation>
    <scope>NUCLEOTIDE SEQUENCE [LARGE SCALE GENOMIC DNA]</scope>
    <source>
        <strain evidence="6 7">DSM 46744</strain>
    </source>
</reference>
<dbReference type="RefSeq" id="WP_192759753.1">
    <property type="nucleotide sequence ID" value="NZ_JADBDZ010000001.1"/>
</dbReference>
<evidence type="ECO:0000256" key="2">
    <source>
        <dbReference type="ARBA" id="ARBA00022448"/>
    </source>
</evidence>
<dbReference type="SMART" id="SM00062">
    <property type="entry name" value="PBPb"/>
    <property type="match status" value="1"/>
</dbReference>
<gene>
    <name evidence="6" type="ORF">H4W34_002989</name>
</gene>
<dbReference type="PROSITE" id="PS51257">
    <property type="entry name" value="PROKAR_LIPOPROTEIN"/>
    <property type="match status" value="1"/>
</dbReference>
<keyword evidence="2" id="KW-0813">Transport</keyword>
<comment type="caution">
    <text evidence="6">The sequence shown here is derived from an EMBL/GenBank/DDBJ whole genome shotgun (WGS) entry which is preliminary data.</text>
</comment>
<protein>
    <submittedName>
        <fullName evidence="6">Glutamate transport system substrate-binding protein</fullName>
    </submittedName>
</protein>
<evidence type="ECO:0000313" key="7">
    <source>
        <dbReference type="Proteomes" id="UP000627838"/>
    </source>
</evidence>
<feature type="chain" id="PRO_5045518901" evidence="4">
    <location>
        <begin position="39"/>
        <end position="302"/>
    </location>
</feature>
<accession>A0ABR9JRF3</accession>
<comment type="similarity">
    <text evidence="1">Belongs to the bacterial solute-binding protein 3 family.</text>
</comment>
<feature type="signal peptide" evidence="4">
    <location>
        <begin position="1"/>
        <end position="38"/>
    </location>
</feature>
<dbReference type="Gene3D" id="3.40.190.10">
    <property type="entry name" value="Periplasmic binding protein-like II"/>
    <property type="match status" value="2"/>
</dbReference>
<evidence type="ECO:0000256" key="1">
    <source>
        <dbReference type="ARBA" id="ARBA00010333"/>
    </source>
</evidence>
<dbReference type="Pfam" id="PF00497">
    <property type="entry name" value="SBP_bac_3"/>
    <property type="match status" value="1"/>
</dbReference>
<evidence type="ECO:0000313" key="6">
    <source>
        <dbReference type="EMBL" id="MBE1533156.1"/>
    </source>
</evidence>
<dbReference type="PANTHER" id="PTHR30085:SF6">
    <property type="entry name" value="ABC TRANSPORTER GLUTAMINE-BINDING PROTEIN GLNH"/>
    <property type="match status" value="1"/>
</dbReference>